<dbReference type="EMBL" id="CP090167">
    <property type="protein sequence ID" value="UJO17699.1"/>
    <property type="molecule type" value="Genomic_DNA"/>
</dbReference>
<reference evidence="1" key="1">
    <citation type="submission" date="2021-12" db="EMBL/GenBank/DDBJ databases">
        <authorList>
            <person name="Zaccaron A."/>
            <person name="Stergiopoulos I."/>
        </authorList>
    </citation>
    <scope>NUCLEOTIDE SEQUENCE</scope>
    <source>
        <strain evidence="1">Race5_Kim</strain>
    </source>
</reference>
<evidence type="ECO:0000313" key="1">
    <source>
        <dbReference type="EMBL" id="UJO17699.1"/>
    </source>
</evidence>
<evidence type="ECO:0000313" key="2">
    <source>
        <dbReference type="Proteomes" id="UP000756132"/>
    </source>
</evidence>
<dbReference type="OrthoDB" id="3648903at2759"/>
<accession>A0A9Q8P8Y5</accession>
<sequence length="97" mass="10845">MCYATMITWQKCGHWRTINEMCEEALEREPPTFCTSAFEPIAIDVDRDDGVCPDLNKHPLAPGEVRAPCAWSVRLGGDTRTAGRGNQWYSQQSQGQG</sequence>
<dbReference type="Proteomes" id="UP000756132">
    <property type="component" value="Chromosome 5"/>
</dbReference>
<dbReference type="GeneID" id="71985740"/>
<gene>
    <name evidence="1" type="ORF">CLAFUR5_05862</name>
</gene>
<name>A0A9Q8P8Y5_PASFU</name>
<protein>
    <submittedName>
        <fullName evidence="1">Uncharacterized protein</fullName>
    </submittedName>
</protein>
<organism evidence="1 2">
    <name type="scientific">Passalora fulva</name>
    <name type="common">Tomato leaf mold</name>
    <name type="synonym">Cladosporium fulvum</name>
    <dbReference type="NCBI Taxonomy" id="5499"/>
    <lineage>
        <taxon>Eukaryota</taxon>
        <taxon>Fungi</taxon>
        <taxon>Dikarya</taxon>
        <taxon>Ascomycota</taxon>
        <taxon>Pezizomycotina</taxon>
        <taxon>Dothideomycetes</taxon>
        <taxon>Dothideomycetidae</taxon>
        <taxon>Mycosphaerellales</taxon>
        <taxon>Mycosphaerellaceae</taxon>
        <taxon>Fulvia</taxon>
    </lineage>
</organism>
<proteinExistence type="predicted"/>
<reference evidence="1" key="2">
    <citation type="journal article" date="2022" name="Microb. Genom.">
        <title>A chromosome-scale genome assembly of the tomato pathogen Cladosporium fulvum reveals a compartmentalized genome architecture and the presence of a dispensable chromosome.</title>
        <authorList>
            <person name="Zaccaron A.Z."/>
            <person name="Chen L.H."/>
            <person name="Samaras A."/>
            <person name="Stergiopoulos I."/>
        </authorList>
    </citation>
    <scope>NUCLEOTIDE SEQUENCE</scope>
    <source>
        <strain evidence="1">Race5_Kim</strain>
    </source>
</reference>
<dbReference type="KEGG" id="ffu:CLAFUR5_05862"/>
<keyword evidence="2" id="KW-1185">Reference proteome</keyword>
<dbReference type="RefSeq" id="XP_047762065.1">
    <property type="nucleotide sequence ID" value="XM_047905010.1"/>
</dbReference>
<dbReference type="AlphaFoldDB" id="A0A9Q8P8Y5"/>